<evidence type="ECO:0000313" key="3">
    <source>
        <dbReference type="Proteomes" id="UP000324222"/>
    </source>
</evidence>
<dbReference type="Proteomes" id="UP000324222">
    <property type="component" value="Unassembled WGS sequence"/>
</dbReference>
<evidence type="ECO:0000256" key="1">
    <source>
        <dbReference type="SAM" id="MobiDB-lite"/>
    </source>
</evidence>
<feature type="region of interest" description="Disordered" evidence="1">
    <location>
        <begin position="1"/>
        <end position="40"/>
    </location>
</feature>
<dbReference type="AlphaFoldDB" id="A0A5B7GNA3"/>
<evidence type="ECO:0000313" key="2">
    <source>
        <dbReference type="EMBL" id="MPC58528.1"/>
    </source>
</evidence>
<protein>
    <submittedName>
        <fullName evidence="2">Uncharacterized protein</fullName>
    </submittedName>
</protein>
<proteinExistence type="predicted"/>
<organism evidence="2 3">
    <name type="scientific">Portunus trituberculatus</name>
    <name type="common">Swimming crab</name>
    <name type="synonym">Neptunus trituberculatus</name>
    <dbReference type="NCBI Taxonomy" id="210409"/>
    <lineage>
        <taxon>Eukaryota</taxon>
        <taxon>Metazoa</taxon>
        <taxon>Ecdysozoa</taxon>
        <taxon>Arthropoda</taxon>
        <taxon>Crustacea</taxon>
        <taxon>Multicrustacea</taxon>
        <taxon>Malacostraca</taxon>
        <taxon>Eumalacostraca</taxon>
        <taxon>Eucarida</taxon>
        <taxon>Decapoda</taxon>
        <taxon>Pleocyemata</taxon>
        <taxon>Brachyura</taxon>
        <taxon>Eubrachyura</taxon>
        <taxon>Portunoidea</taxon>
        <taxon>Portunidae</taxon>
        <taxon>Portuninae</taxon>
        <taxon>Portunus</taxon>
    </lineage>
</organism>
<name>A0A5B7GNA3_PORTR</name>
<accession>A0A5B7GNA3</accession>
<reference evidence="2 3" key="1">
    <citation type="submission" date="2019-05" db="EMBL/GenBank/DDBJ databases">
        <title>Another draft genome of Portunus trituberculatus and its Hox gene families provides insights of decapod evolution.</title>
        <authorList>
            <person name="Jeong J.-H."/>
            <person name="Song I."/>
            <person name="Kim S."/>
            <person name="Choi T."/>
            <person name="Kim D."/>
            <person name="Ryu S."/>
            <person name="Kim W."/>
        </authorList>
    </citation>
    <scope>NUCLEOTIDE SEQUENCE [LARGE SCALE GENOMIC DNA]</scope>
    <source>
        <tissue evidence="2">Muscle</tissue>
    </source>
</reference>
<gene>
    <name evidence="2" type="ORF">E2C01_052533</name>
</gene>
<dbReference type="EMBL" id="VSRR010015767">
    <property type="protein sequence ID" value="MPC58528.1"/>
    <property type="molecule type" value="Genomic_DNA"/>
</dbReference>
<sequence length="74" mass="8205">MRNVGSVSRPLPARGVRQGRHVLGQTRHDSRAGGRGGWEGVSGALRVAEGELRARHQERPIVHLYVTDRRSGRE</sequence>
<comment type="caution">
    <text evidence="2">The sequence shown here is derived from an EMBL/GenBank/DDBJ whole genome shotgun (WGS) entry which is preliminary data.</text>
</comment>
<keyword evidence="3" id="KW-1185">Reference proteome</keyword>